<dbReference type="EMBL" id="BMMP01000023">
    <property type="protein sequence ID" value="GGO57236.1"/>
    <property type="molecule type" value="Genomic_DNA"/>
</dbReference>
<feature type="region of interest" description="Disordered" evidence="1">
    <location>
        <begin position="51"/>
        <end position="99"/>
    </location>
</feature>
<sequence length="355" mass="37908">MEMTDGMSRRAAGRRGQAEHAPGPRGLSAPGPAASRRGMLPASAAAGLALFGGAGCGTGGNPSGAGSGAGAGGGGRSSGKASPSPRRTRRRPRLPRGGRELFPRYRMVGYCGLPGAAALGRLGSGDPDERIRELEEKAQDFGDGRELMPVLELLATVANPTPGPDGEYRTRTPRKTVRRFHELARKHDALLLLNVQPGRAAALDEVKALREWLVRPDVGVALDPEWDMGPGETPGETYGHTSGKELDEVAAYLADLVEEHDLPDKPLVFHQVSTSVVSDEDAIRPADGVPVVKCADGIGSPDLKRATWRRLVDDVPEGMHTGFKLFYEEDTEGSRLMRPEEVLALRPAPEYVVYE</sequence>
<accession>A0ABQ2MWI3</accession>
<feature type="compositionally biased region" description="Gly residues" evidence="1">
    <location>
        <begin position="51"/>
        <end position="77"/>
    </location>
</feature>
<dbReference type="Proteomes" id="UP000631535">
    <property type="component" value="Unassembled WGS sequence"/>
</dbReference>
<feature type="compositionally biased region" description="Basic residues" evidence="1">
    <location>
        <begin position="86"/>
        <end position="96"/>
    </location>
</feature>
<gene>
    <name evidence="2" type="ORF">GCM10012287_52650</name>
</gene>
<organism evidence="2 3">
    <name type="scientific">Streptomyces daqingensis</name>
    <dbReference type="NCBI Taxonomy" id="1472640"/>
    <lineage>
        <taxon>Bacteria</taxon>
        <taxon>Bacillati</taxon>
        <taxon>Actinomycetota</taxon>
        <taxon>Actinomycetes</taxon>
        <taxon>Kitasatosporales</taxon>
        <taxon>Streptomycetaceae</taxon>
        <taxon>Streptomyces</taxon>
    </lineage>
</organism>
<name>A0ABQ2MWI3_9ACTN</name>
<proteinExistence type="predicted"/>
<feature type="region of interest" description="Disordered" evidence="1">
    <location>
        <begin position="1"/>
        <end position="38"/>
    </location>
</feature>
<evidence type="ECO:0000313" key="2">
    <source>
        <dbReference type="EMBL" id="GGO57236.1"/>
    </source>
</evidence>
<protein>
    <recommendedName>
        <fullName evidence="4">Lipoprotein</fullName>
    </recommendedName>
</protein>
<reference evidence="3" key="1">
    <citation type="journal article" date="2019" name="Int. J. Syst. Evol. Microbiol.">
        <title>The Global Catalogue of Microorganisms (GCM) 10K type strain sequencing project: providing services to taxonomists for standard genome sequencing and annotation.</title>
        <authorList>
            <consortium name="The Broad Institute Genomics Platform"/>
            <consortium name="The Broad Institute Genome Sequencing Center for Infectious Disease"/>
            <person name="Wu L."/>
            <person name="Ma J."/>
        </authorList>
    </citation>
    <scope>NUCLEOTIDE SEQUENCE [LARGE SCALE GENOMIC DNA]</scope>
    <source>
        <strain evidence="3">CGMCC 4.7178</strain>
    </source>
</reference>
<evidence type="ECO:0000256" key="1">
    <source>
        <dbReference type="SAM" id="MobiDB-lite"/>
    </source>
</evidence>
<keyword evidence="3" id="KW-1185">Reference proteome</keyword>
<evidence type="ECO:0008006" key="4">
    <source>
        <dbReference type="Google" id="ProtNLM"/>
    </source>
</evidence>
<comment type="caution">
    <text evidence="2">The sequence shown here is derived from an EMBL/GenBank/DDBJ whole genome shotgun (WGS) entry which is preliminary data.</text>
</comment>
<evidence type="ECO:0000313" key="3">
    <source>
        <dbReference type="Proteomes" id="UP000631535"/>
    </source>
</evidence>